<evidence type="ECO:0000313" key="3">
    <source>
        <dbReference type="EMBL" id="KAK3306804.1"/>
    </source>
</evidence>
<keyword evidence="2" id="KW-0472">Membrane</keyword>
<accession>A0AAJ0GVE7</accession>
<comment type="caution">
    <text evidence="3">The sequence shown here is derived from an EMBL/GenBank/DDBJ whole genome shotgun (WGS) entry which is preliminary data.</text>
</comment>
<feature type="transmembrane region" description="Helical" evidence="2">
    <location>
        <begin position="34"/>
        <end position="58"/>
    </location>
</feature>
<name>A0AAJ0GVE7_9PEZI</name>
<gene>
    <name evidence="3" type="ORF">B0T15DRAFT_528302</name>
</gene>
<dbReference type="Proteomes" id="UP001273166">
    <property type="component" value="Unassembled WGS sequence"/>
</dbReference>
<protein>
    <submittedName>
        <fullName evidence="3">Uncharacterized protein</fullName>
    </submittedName>
</protein>
<evidence type="ECO:0000256" key="1">
    <source>
        <dbReference type="SAM" id="MobiDB-lite"/>
    </source>
</evidence>
<proteinExistence type="predicted"/>
<dbReference type="RefSeq" id="XP_062722584.1">
    <property type="nucleotide sequence ID" value="XM_062869031.1"/>
</dbReference>
<evidence type="ECO:0000256" key="2">
    <source>
        <dbReference type="SAM" id="Phobius"/>
    </source>
</evidence>
<reference evidence="3" key="1">
    <citation type="journal article" date="2023" name="Mol. Phylogenet. Evol.">
        <title>Genome-scale phylogeny and comparative genomics of the fungal order Sordariales.</title>
        <authorList>
            <person name="Hensen N."/>
            <person name="Bonometti L."/>
            <person name="Westerberg I."/>
            <person name="Brannstrom I.O."/>
            <person name="Guillou S."/>
            <person name="Cros-Aarteil S."/>
            <person name="Calhoun S."/>
            <person name="Haridas S."/>
            <person name="Kuo A."/>
            <person name="Mondo S."/>
            <person name="Pangilinan J."/>
            <person name="Riley R."/>
            <person name="LaButti K."/>
            <person name="Andreopoulos B."/>
            <person name="Lipzen A."/>
            <person name="Chen C."/>
            <person name="Yan M."/>
            <person name="Daum C."/>
            <person name="Ng V."/>
            <person name="Clum A."/>
            <person name="Steindorff A."/>
            <person name="Ohm R.A."/>
            <person name="Martin F."/>
            <person name="Silar P."/>
            <person name="Natvig D.O."/>
            <person name="Lalanne C."/>
            <person name="Gautier V."/>
            <person name="Ament-Velasquez S.L."/>
            <person name="Kruys A."/>
            <person name="Hutchinson M.I."/>
            <person name="Powell A.J."/>
            <person name="Barry K."/>
            <person name="Miller A.N."/>
            <person name="Grigoriev I.V."/>
            <person name="Debuchy R."/>
            <person name="Gladieux P."/>
            <person name="Hiltunen Thoren M."/>
            <person name="Johannesson H."/>
        </authorList>
    </citation>
    <scope>NUCLEOTIDE SEQUENCE</scope>
    <source>
        <strain evidence="3">CBS 333.67</strain>
    </source>
</reference>
<keyword evidence="2" id="KW-0812">Transmembrane</keyword>
<sequence>MTTILRTFGVRNTAPQTQYPNNTVSPSTSNTAGWMVAAIVGSIILFGAALTYVIVQIARHRQYRRQRRLYPHLTQDDILRRRKLSAAELFREEEARRIRMIRKSLATRSTDSAGSKYSAMMARVDEELMEIERQESLRLKDDWKRWEARVRQERSLTADQHPAASAASPVPILTIPSPAKHRSQSRRPPLNPNTAPAALPSNPNRAGN</sequence>
<reference evidence="3" key="2">
    <citation type="submission" date="2023-06" db="EMBL/GenBank/DDBJ databases">
        <authorList>
            <consortium name="Lawrence Berkeley National Laboratory"/>
            <person name="Mondo S.J."/>
            <person name="Hensen N."/>
            <person name="Bonometti L."/>
            <person name="Westerberg I."/>
            <person name="Brannstrom I.O."/>
            <person name="Guillou S."/>
            <person name="Cros-Aarteil S."/>
            <person name="Calhoun S."/>
            <person name="Haridas S."/>
            <person name="Kuo A."/>
            <person name="Pangilinan J."/>
            <person name="Riley R."/>
            <person name="Labutti K."/>
            <person name="Andreopoulos B."/>
            <person name="Lipzen A."/>
            <person name="Chen C."/>
            <person name="Yanf M."/>
            <person name="Daum C."/>
            <person name="Ng V."/>
            <person name="Clum A."/>
            <person name="Steindorff A."/>
            <person name="Ohm R."/>
            <person name="Martin F."/>
            <person name="Silar P."/>
            <person name="Natvig D."/>
            <person name="Lalanne C."/>
            <person name="Gautier V."/>
            <person name="Ament-Velasquez S.L."/>
            <person name="Kruys A."/>
            <person name="Hutchinson M.I."/>
            <person name="Powell A.J."/>
            <person name="Barry K."/>
            <person name="Miller A.N."/>
            <person name="Grigoriev I.V."/>
            <person name="Debuchy R."/>
            <person name="Gladieux P."/>
            <person name="Thoren M.H."/>
            <person name="Johannesson H."/>
        </authorList>
    </citation>
    <scope>NUCLEOTIDE SEQUENCE</scope>
    <source>
        <strain evidence="3">CBS 333.67</strain>
    </source>
</reference>
<keyword evidence="4" id="KW-1185">Reference proteome</keyword>
<evidence type="ECO:0000313" key="4">
    <source>
        <dbReference type="Proteomes" id="UP001273166"/>
    </source>
</evidence>
<dbReference type="EMBL" id="JAUDZG010000003">
    <property type="protein sequence ID" value="KAK3306804.1"/>
    <property type="molecule type" value="Genomic_DNA"/>
</dbReference>
<feature type="region of interest" description="Disordered" evidence="1">
    <location>
        <begin position="154"/>
        <end position="208"/>
    </location>
</feature>
<dbReference type="GeneID" id="87887860"/>
<keyword evidence="2" id="KW-1133">Transmembrane helix</keyword>
<dbReference type="AlphaFoldDB" id="A0AAJ0GVE7"/>
<organism evidence="3 4">
    <name type="scientific">Chaetomium strumarium</name>
    <dbReference type="NCBI Taxonomy" id="1170767"/>
    <lineage>
        <taxon>Eukaryota</taxon>
        <taxon>Fungi</taxon>
        <taxon>Dikarya</taxon>
        <taxon>Ascomycota</taxon>
        <taxon>Pezizomycotina</taxon>
        <taxon>Sordariomycetes</taxon>
        <taxon>Sordariomycetidae</taxon>
        <taxon>Sordariales</taxon>
        <taxon>Chaetomiaceae</taxon>
        <taxon>Chaetomium</taxon>
    </lineage>
</organism>
<feature type="compositionally biased region" description="Low complexity" evidence="1">
    <location>
        <begin position="192"/>
        <end position="208"/>
    </location>
</feature>